<evidence type="ECO:0000313" key="3">
    <source>
        <dbReference type="Proteomes" id="UP000799440"/>
    </source>
</evidence>
<proteinExistence type="predicted"/>
<keyword evidence="3" id="KW-1185">Reference proteome</keyword>
<evidence type="ECO:0000313" key="2">
    <source>
        <dbReference type="EMBL" id="KAF2746279.1"/>
    </source>
</evidence>
<organism evidence="2 3">
    <name type="scientific">Sporormia fimetaria CBS 119925</name>
    <dbReference type="NCBI Taxonomy" id="1340428"/>
    <lineage>
        <taxon>Eukaryota</taxon>
        <taxon>Fungi</taxon>
        <taxon>Dikarya</taxon>
        <taxon>Ascomycota</taxon>
        <taxon>Pezizomycotina</taxon>
        <taxon>Dothideomycetes</taxon>
        <taxon>Pleosporomycetidae</taxon>
        <taxon>Pleosporales</taxon>
        <taxon>Sporormiaceae</taxon>
        <taxon>Sporormia</taxon>
    </lineage>
</organism>
<dbReference type="PROSITE" id="PS50097">
    <property type="entry name" value="BTB"/>
    <property type="match status" value="1"/>
</dbReference>
<dbReference type="SUPFAM" id="SSF54695">
    <property type="entry name" value="POZ domain"/>
    <property type="match status" value="1"/>
</dbReference>
<dbReference type="InterPro" id="IPR011333">
    <property type="entry name" value="SKP1/BTB/POZ_sf"/>
</dbReference>
<dbReference type="EMBL" id="MU006578">
    <property type="protein sequence ID" value="KAF2746279.1"/>
    <property type="molecule type" value="Genomic_DNA"/>
</dbReference>
<dbReference type="Pfam" id="PF00651">
    <property type="entry name" value="BTB"/>
    <property type="match status" value="1"/>
</dbReference>
<reference evidence="2" key="1">
    <citation type="journal article" date="2020" name="Stud. Mycol.">
        <title>101 Dothideomycetes genomes: a test case for predicting lifestyles and emergence of pathogens.</title>
        <authorList>
            <person name="Haridas S."/>
            <person name="Albert R."/>
            <person name="Binder M."/>
            <person name="Bloem J."/>
            <person name="Labutti K."/>
            <person name="Salamov A."/>
            <person name="Andreopoulos B."/>
            <person name="Baker S."/>
            <person name="Barry K."/>
            <person name="Bills G."/>
            <person name="Bluhm B."/>
            <person name="Cannon C."/>
            <person name="Castanera R."/>
            <person name="Culley D."/>
            <person name="Daum C."/>
            <person name="Ezra D."/>
            <person name="Gonzalez J."/>
            <person name="Henrissat B."/>
            <person name="Kuo A."/>
            <person name="Liang C."/>
            <person name="Lipzen A."/>
            <person name="Lutzoni F."/>
            <person name="Magnuson J."/>
            <person name="Mondo S."/>
            <person name="Nolan M."/>
            <person name="Ohm R."/>
            <person name="Pangilinan J."/>
            <person name="Park H.-J."/>
            <person name="Ramirez L."/>
            <person name="Alfaro M."/>
            <person name="Sun H."/>
            <person name="Tritt A."/>
            <person name="Yoshinaga Y."/>
            <person name="Zwiers L.-H."/>
            <person name="Turgeon B."/>
            <person name="Goodwin S."/>
            <person name="Spatafora J."/>
            <person name="Crous P."/>
            <person name="Grigoriev I."/>
        </authorList>
    </citation>
    <scope>NUCLEOTIDE SEQUENCE</scope>
    <source>
        <strain evidence="2">CBS 119925</strain>
    </source>
</reference>
<dbReference type="Gene3D" id="3.30.710.10">
    <property type="entry name" value="Potassium Channel Kv1.1, Chain A"/>
    <property type="match status" value="1"/>
</dbReference>
<gene>
    <name evidence="2" type="ORF">M011DRAFT_478272</name>
</gene>
<dbReference type="Proteomes" id="UP000799440">
    <property type="component" value="Unassembled WGS sequence"/>
</dbReference>
<evidence type="ECO:0000259" key="1">
    <source>
        <dbReference type="PROSITE" id="PS50097"/>
    </source>
</evidence>
<name>A0A6A6V9A8_9PLEO</name>
<accession>A0A6A6V9A8</accession>
<protein>
    <recommendedName>
        <fullName evidence="1">BTB domain-containing protein</fullName>
    </recommendedName>
</protein>
<sequence length="222" mass="25925">MNSRFSDFRIALDEDDDGQGSFRREIYFAHSEFLSELSEGFEALFGSGIDNQNTDYWNVWRRSWVEPRFFKEFLRFFYTVNWNHLNELPLETALEVYSLAVDYECQFLDDLVTLFFNKILQEEAQAPIALPIGTGECVDLLWRIKYLVEIYYARCKTPGTRLGQEIANAVRNFDCGLKHPGFYHASLGVNRLAELKSKYPVFAQDLQGFAYPPMVFRPARPH</sequence>
<dbReference type="InterPro" id="IPR000210">
    <property type="entry name" value="BTB/POZ_dom"/>
</dbReference>
<feature type="domain" description="BTB" evidence="1">
    <location>
        <begin position="6"/>
        <end position="79"/>
    </location>
</feature>
<dbReference type="AlphaFoldDB" id="A0A6A6V9A8"/>